<accession>A0A1Y3EQZ0</accession>
<dbReference type="PANTHER" id="PTHR23161">
    <property type="entry name" value="PROTEIN CIP2A"/>
    <property type="match status" value="1"/>
</dbReference>
<name>A0A1Y3EQZ0_9BILA</name>
<protein>
    <recommendedName>
        <fullName evidence="2">CIP2A N-terminal domain-containing protein</fullName>
    </recommendedName>
</protein>
<dbReference type="InterPro" id="IPR048701">
    <property type="entry name" value="CIP2A_N"/>
</dbReference>
<feature type="coiled-coil region" evidence="1">
    <location>
        <begin position="779"/>
        <end position="834"/>
    </location>
</feature>
<proteinExistence type="predicted"/>
<dbReference type="Pfam" id="PF21044">
    <property type="entry name" value="CIP2A_N"/>
    <property type="match status" value="1"/>
</dbReference>
<dbReference type="SUPFAM" id="SSF48371">
    <property type="entry name" value="ARM repeat"/>
    <property type="match status" value="1"/>
</dbReference>
<organism evidence="3 4">
    <name type="scientific">Trichinella nativa</name>
    <dbReference type="NCBI Taxonomy" id="6335"/>
    <lineage>
        <taxon>Eukaryota</taxon>
        <taxon>Metazoa</taxon>
        <taxon>Ecdysozoa</taxon>
        <taxon>Nematoda</taxon>
        <taxon>Enoplea</taxon>
        <taxon>Dorylaimia</taxon>
        <taxon>Trichinellida</taxon>
        <taxon>Trichinellidae</taxon>
        <taxon>Trichinella</taxon>
    </lineage>
</organism>
<sequence>MFSPLGWHLFAFETLEYTMPNTEPSMNDMLLNALSIARQFCANPFDRDLSYPFEAALKDLTPSANLWSQSIVNVHDVENSGAVVEFFQYISSVIQLPNIPASLLAKIFHFIFEIAWYNPILRVYLEKKWRINYALSTCLVYNKSFSLNEQNLSLCLNLLHLFTYDIPVLWSNLMSSVMDYIVLRILDSDAENGSVMPSCLGILLNLCLNTPQALCYLNSQGKLNSLRRKFVSLLAADSMPTVICTLALVCYCFQDIRNKKLFVGKNLLEMFKCIVNVIVKSDSLLARFHAVDLLISLVKSSSNLLANGVFTNQSLSPICELLVTRSGQPETLSKILELFLHCCKADDVREFFCDALVNAGPADSKRLTTPIIAVVEMAMLAPDLSPCCPDLPCKSIRVLHYAISHLLENKLRISDYLSCEVVVQLVEDCLKTTLDTSHPLIFEKSKRVYEGMRLAIMLSYDSTVRTDVLEIVHPALCSHIFQFQLSSNCCTLTSTSNASWSFIGVKIVFEVLTFLDNQSAFSKPHSLLYDDLLKDQRLLPFFVCGLISNDECLIANVLSLITSAHGAIPSHIQHIAKLMSLWIQELKSEKLQESNEVKINYDKFSSVADLSAASERNNINIKNFVDEQQIKELDVLLEKLKCSQTLDGRFSEIMNVYEMKISAIESENRQLQTELYSRIFNQQKNDCSFARFISFGEEAKKEAEMLRQVLRKAEQKNDDLSEELKQKLSEISEQQCRIEQLKKPECLEASLEVAQKEAESEKIMHGQIREHYSKMKVNFEAVSARLIEAKEDIKRMRSNIEKLKVDNAKQEEVNDQLMSKIANLEEELRKHSEIQEMIHKLTGRHSGCVSAAFLLCSWKDEQAPCICLDKAILLKVYISEGTSSTSSIDYTGLKPAYHSMSRFIAGKRGLKALTSLTCTSSNYAHSVASQWSTPVYTFVHCVELPLWRFVSKTSFTNCQLFHPIYTEYAFS</sequence>
<dbReference type="InterPro" id="IPR016024">
    <property type="entry name" value="ARM-type_fold"/>
</dbReference>
<gene>
    <name evidence="3" type="ORF">D917_06859</name>
</gene>
<dbReference type="EMBL" id="LVZM01004224">
    <property type="protein sequence ID" value="OUC47553.1"/>
    <property type="molecule type" value="Genomic_DNA"/>
</dbReference>
<feature type="coiled-coil region" evidence="1">
    <location>
        <begin position="654"/>
        <end position="737"/>
    </location>
</feature>
<dbReference type="AlphaFoldDB" id="A0A1Y3EQZ0"/>
<dbReference type="InterPro" id="IPR042510">
    <property type="entry name" value="CIP2A"/>
</dbReference>
<dbReference type="PANTHER" id="PTHR23161:SF2">
    <property type="entry name" value="PROTEIN CIP2A"/>
    <property type="match status" value="1"/>
</dbReference>
<dbReference type="Proteomes" id="UP000243006">
    <property type="component" value="Unassembled WGS sequence"/>
</dbReference>
<comment type="caution">
    <text evidence="3">The sequence shown here is derived from an EMBL/GenBank/DDBJ whole genome shotgun (WGS) entry which is preliminary data.</text>
</comment>
<evidence type="ECO:0000313" key="4">
    <source>
        <dbReference type="Proteomes" id="UP000243006"/>
    </source>
</evidence>
<keyword evidence="1" id="KW-0175">Coiled coil</keyword>
<evidence type="ECO:0000256" key="1">
    <source>
        <dbReference type="SAM" id="Coils"/>
    </source>
</evidence>
<evidence type="ECO:0000259" key="2">
    <source>
        <dbReference type="Pfam" id="PF21044"/>
    </source>
</evidence>
<feature type="domain" description="CIP2A N-terminal" evidence="2">
    <location>
        <begin position="90"/>
        <end position="549"/>
    </location>
</feature>
<evidence type="ECO:0000313" key="3">
    <source>
        <dbReference type="EMBL" id="OUC47553.1"/>
    </source>
</evidence>
<reference evidence="3 4" key="1">
    <citation type="submission" date="2015-04" db="EMBL/GenBank/DDBJ databases">
        <title>Draft genome of the roundworm Trichinella nativa.</title>
        <authorList>
            <person name="Mitreva M."/>
        </authorList>
    </citation>
    <scope>NUCLEOTIDE SEQUENCE [LARGE SCALE GENOMIC DNA]</scope>
    <source>
        <strain evidence="3 4">ISS45</strain>
    </source>
</reference>